<keyword evidence="1" id="KW-1133">Transmembrane helix</keyword>
<dbReference type="RefSeq" id="WP_162622059.1">
    <property type="nucleotide sequence ID" value="NZ_CP029773.1"/>
</dbReference>
<evidence type="ECO:0000313" key="3">
    <source>
        <dbReference type="Proteomes" id="UP001218208"/>
    </source>
</evidence>
<name>A0AAI9C4Y3_STEMA</name>
<dbReference type="EMBL" id="ABLOJW010000024">
    <property type="protein sequence ID" value="EKT4094206.1"/>
    <property type="molecule type" value="Genomic_DNA"/>
</dbReference>
<protein>
    <submittedName>
        <fullName evidence="2">Uncharacterized protein</fullName>
    </submittedName>
</protein>
<organism evidence="2 3">
    <name type="scientific">Stenotrophomonas maltophilia</name>
    <name type="common">Pseudomonas maltophilia</name>
    <name type="synonym">Xanthomonas maltophilia</name>
    <dbReference type="NCBI Taxonomy" id="40324"/>
    <lineage>
        <taxon>Bacteria</taxon>
        <taxon>Pseudomonadati</taxon>
        <taxon>Pseudomonadota</taxon>
        <taxon>Gammaproteobacteria</taxon>
        <taxon>Lysobacterales</taxon>
        <taxon>Lysobacteraceae</taxon>
        <taxon>Stenotrophomonas</taxon>
        <taxon>Stenotrophomonas maltophilia group</taxon>
    </lineage>
</organism>
<keyword evidence="1" id="KW-0472">Membrane</keyword>
<comment type="caution">
    <text evidence="2">The sequence shown here is derived from an EMBL/GenBank/DDBJ whole genome shotgun (WGS) entry which is preliminary data.</text>
</comment>
<evidence type="ECO:0000256" key="1">
    <source>
        <dbReference type="SAM" id="Phobius"/>
    </source>
</evidence>
<feature type="transmembrane region" description="Helical" evidence="1">
    <location>
        <begin position="42"/>
        <end position="63"/>
    </location>
</feature>
<accession>A0AAI9C4Y3</accession>
<gene>
    <name evidence="2" type="ORF">QEG23_003758</name>
</gene>
<sequence>MKIESISLVYIALVLGLLSLVSHSVYHYLARFSRWQSKTKRWLAISPLLGSMALLIFTVYYVATH</sequence>
<dbReference type="AlphaFoldDB" id="A0AAI9C4Y3"/>
<dbReference type="Proteomes" id="UP001218208">
    <property type="component" value="Unassembled WGS sequence"/>
</dbReference>
<keyword evidence="1" id="KW-0812">Transmembrane</keyword>
<evidence type="ECO:0000313" key="2">
    <source>
        <dbReference type="EMBL" id="EKT4094206.1"/>
    </source>
</evidence>
<feature type="transmembrane region" description="Helical" evidence="1">
    <location>
        <begin position="6"/>
        <end position="30"/>
    </location>
</feature>
<reference evidence="2" key="1">
    <citation type="submission" date="2022-07" db="EMBL/GenBank/DDBJ databases">
        <authorList>
            <consortium name="DAFM: The Division of Animal and Food Microbiology"/>
        </authorList>
    </citation>
    <scope>NUCLEOTIDE SEQUENCE</scope>
    <source>
        <strain evidence="2">19MO01SH01-2</strain>
    </source>
</reference>
<proteinExistence type="predicted"/>